<dbReference type="Gene3D" id="3.30.2420.10">
    <property type="entry name" value="TonB"/>
    <property type="match status" value="1"/>
</dbReference>
<evidence type="ECO:0000256" key="1">
    <source>
        <dbReference type="SAM" id="SignalP"/>
    </source>
</evidence>
<dbReference type="InterPro" id="IPR037682">
    <property type="entry name" value="TonB_C"/>
</dbReference>
<dbReference type="Proteomes" id="UP000464389">
    <property type="component" value="Chromosome"/>
</dbReference>
<evidence type="ECO:0000259" key="2">
    <source>
        <dbReference type="Pfam" id="PF03544"/>
    </source>
</evidence>
<gene>
    <name evidence="3" type="ORF">GW952_11990</name>
</gene>
<keyword evidence="1" id="KW-0732">Signal</keyword>
<feature type="domain" description="TonB C-terminal" evidence="2">
    <location>
        <begin position="37"/>
        <end position="100"/>
    </location>
</feature>
<protein>
    <recommendedName>
        <fullName evidence="2">TonB C-terminal domain-containing protein</fullName>
    </recommendedName>
</protein>
<organism evidence="3 4">
    <name type="scientific">Klebsiella michiganensis</name>
    <dbReference type="NCBI Taxonomy" id="1134687"/>
    <lineage>
        <taxon>Bacteria</taxon>
        <taxon>Pseudomonadati</taxon>
        <taxon>Pseudomonadota</taxon>
        <taxon>Gammaproteobacteria</taxon>
        <taxon>Enterobacterales</taxon>
        <taxon>Enterobacteriaceae</taxon>
        <taxon>Klebsiella/Raoultella group</taxon>
        <taxon>Klebsiella</taxon>
    </lineage>
</organism>
<evidence type="ECO:0000313" key="3">
    <source>
        <dbReference type="EMBL" id="QHS46262.1"/>
    </source>
</evidence>
<dbReference type="RefSeq" id="WP_162121772.1">
    <property type="nucleotide sequence ID" value="NZ_CP048108.1"/>
</dbReference>
<dbReference type="GO" id="GO:0055085">
    <property type="term" value="P:transmembrane transport"/>
    <property type="evidence" value="ECO:0007669"/>
    <property type="project" value="InterPro"/>
</dbReference>
<evidence type="ECO:0000313" key="4">
    <source>
        <dbReference type="Proteomes" id="UP000464389"/>
    </source>
</evidence>
<dbReference type="EMBL" id="CP048108">
    <property type="protein sequence ID" value="QHS46262.1"/>
    <property type="molecule type" value="Genomic_DNA"/>
</dbReference>
<feature type="chain" id="PRO_5026878170" description="TonB C-terminal domain-containing protein" evidence="1">
    <location>
        <begin position="20"/>
        <end position="106"/>
    </location>
</feature>
<sequence>MKKITLLVCALVVSNAAFSAESHSEEKPILITCALPVMPAKAQALKIDGSVNYSVWVNEKGGVYSVDTTGDEIFFQATQAALRSCKYEPGHPGVDRGTMKFRSSIK</sequence>
<name>A0A6P1UX81_9ENTR</name>
<feature type="signal peptide" evidence="1">
    <location>
        <begin position="1"/>
        <end position="19"/>
    </location>
</feature>
<reference evidence="3 4" key="1">
    <citation type="submission" date="2020-01" db="EMBL/GenBank/DDBJ databases">
        <title>Bactrocera dorsalis gut bacteria genome.</title>
        <authorList>
            <person name="Zhang H."/>
            <person name="Cai Z."/>
        </authorList>
    </citation>
    <scope>NUCLEOTIDE SEQUENCE [LARGE SCALE GENOMIC DNA]</scope>
    <source>
        <strain evidence="3 4">BD177</strain>
    </source>
</reference>
<dbReference type="SUPFAM" id="SSF74653">
    <property type="entry name" value="TolA/TonB C-terminal domain"/>
    <property type="match status" value="1"/>
</dbReference>
<dbReference type="Pfam" id="PF03544">
    <property type="entry name" value="TonB_C"/>
    <property type="match status" value="1"/>
</dbReference>
<dbReference type="AlphaFoldDB" id="A0A6P1UX81"/>
<accession>A0A6P1UX81</accession>
<proteinExistence type="predicted"/>